<protein>
    <recommendedName>
        <fullName evidence="8">Pyruvate dehydrogenase phosphatase regulatory subunit, mitochondrial</fullName>
    </recommendedName>
</protein>
<keyword evidence="7" id="KW-1185">Reference proteome</keyword>
<evidence type="ECO:0008006" key="8">
    <source>
        <dbReference type="Google" id="ProtNLM"/>
    </source>
</evidence>
<dbReference type="PANTHER" id="PTHR43757">
    <property type="entry name" value="AMINOMETHYLTRANSFERASE"/>
    <property type="match status" value="1"/>
</dbReference>
<reference evidence="6 7" key="1">
    <citation type="submission" date="2023-09" db="EMBL/GenBank/DDBJ databases">
        <title>Genomes of two closely related lineages of the louse Polyplax serrata with different host specificities.</title>
        <authorList>
            <person name="Martinu J."/>
            <person name="Tarabai H."/>
            <person name="Stefka J."/>
            <person name="Hypsa V."/>
        </authorList>
    </citation>
    <scope>NUCLEOTIDE SEQUENCE [LARGE SCALE GENOMIC DNA]</scope>
    <source>
        <strain evidence="6">98ZLc_SE</strain>
    </source>
</reference>
<dbReference type="Gene3D" id="3.30.70.1400">
    <property type="entry name" value="Aminomethyltransferase beta-barrel domains"/>
    <property type="match status" value="1"/>
</dbReference>
<sequence>MVEGYENVRGQWFKVVSRRLYSLDIMHTHLLKSKRLSASIRKTASNILKNNKFCAQRHTHSNCLPAKAQVVICGGGVLGSSVAYHLCDLGWGEQTIVLEKRSGNEETRISSGLIGTFKPKLSQVRLTQETIRLYKDMEAKGLKTGWKQCGSLCLARTEDRMIVFRRMKAKSVSWDIDCELLTPDEIKQKCPLLKTDDLCGGLFIPGDGVADASQICASFIESAKQRGAKFFEETSVTKVICEGERVVAVETNRGTIECSYFVNCGGFWARAIGKMSDPVVKVPLHACEHYYLNTKRIEGLNPMTPAVRDLDGHIYFREYDGRLLCGGFEPEAKPAFENGFLPEYPDPRVLPEDWDQFHSLLQQMLYRIPTLKNAMLEKLTNVPECFSPDCEWILGEAPEVRNYFVASGMKAVGVAAAGGIGRVTADWIVNGYTSHDMYEMDISRFLGLHNNSRFLRERVKEIPGLHHGLMYPFHEYKTGRNLRMSPIYPKLREAGAVFGQVMGYERPTHFDRDSWEERLPDGSRPYKIAETNTFGKPAWFDLVASEYSACREAIGFSDYSSFTKLELWSKGREVVDLLQFLCSNDVDVPIGSIIHTGMQNVNGGYENDCSLIRMAENHFFMIAPTIQQTRCKVWVNRFLPKDGSVHMSDVTSMYTAICIMGPFTRSLLSELTDTDLSPKSFPFFTYKEIDVGSASGIRAFNITHTGELGFVLYIPNEFALHVYQHLVDAGQKYGIQHAGYYAMRSLRIEKFFAFWGQDLDTSTTPLECGRTWRVKFDKGVDFIGRDALLRQRESGVKRVYVQLILTDHDCDRDLWSWGGEPIYRNGKYVGATTTTGYGYTFKKQICLGFVKNLNEFNEAQKVTSEWVLSGNYEVDIAGVRYGAKVNLHSPNLPTKFPDKEREAYRATRDKLVAEPLLSPVVEYVQS</sequence>
<evidence type="ECO:0000259" key="4">
    <source>
        <dbReference type="Pfam" id="PF08669"/>
    </source>
</evidence>
<dbReference type="Pfam" id="PF08669">
    <property type="entry name" value="GCV_T_C"/>
    <property type="match status" value="1"/>
</dbReference>
<dbReference type="SUPFAM" id="SSF103025">
    <property type="entry name" value="Folate-binding domain"/>
    <property type="match status" value="1"/>
</dbReference>
<name>A0ABR1AYU0_POLSC</name>
<evidence type="ECO:0000256" key="1">
    <source>
        <dbReference type="ARBA" id="ARBA00008609"/>
    </source>
</evidence>
<feature type="domain" description="GCVT N-terminal" evidence="3">
    <location>
        <begin position="488"/>
        <end position="778"/>
    </location>
</feature>
<dbReference type="InterPro" id="IPR006076">
    <property type="entry name" value="FAD-dep_OxRdtase"/>
</dbReference>
<dbReference type="Gene3D" id="2.40.30.110">
    <property type="entry name" value="Aminomethyltransferase beta-barrel domains"/>
    <property type="match status" value="1"/>
</dbReference>
<evidence type="ECO:0000313" key="6">
    <source>
        <dbReference type="EMBL" id="KAK6631490.1"/>
    </source>
</evidence>
<dbReference type="InterPro" id="IPR036188">
    <property type="entry name" value="FAD/NAD-bd_sf"/>
</dbReference>
<feature type="domain" description="FAD dependent oxidoreductase central" evidence="5">
    <location>
        <begin position="430"/>
        <end position="485"/>
    </location>
</feature>
<accession>A0ABR1AYU0</accession>
<dbReference type="EMBL" id="JAWJWF010000006">
    <property type="protein sequence ID" value="KAK6631490.1"/>
    <property type="molecule type" value="Genomic_DNA"/>
</dbReference>
<dbReference type="Gene3D" id="3.30.1360.120">
    <property type="entry name" value="Probable tRNA modification gtpase trme, domain 1"/>
    <property type="match status" value="1"/>
</dbReference>
<dbReference type="Pfam" id="PF16350">
    <property type="entry name" value="FAO_M"/>
    <property type="match status" value="1"/>
</dbReference>
<comment type="caution">
    <text evidence="6">The sequence shown here is derived from an EMBL/GenBank/DDBJ whole genome shotgun (WGS) entry which is preliminary data.</text>
</comment>
<evidence type="ECO:0000313" key="7">
    <source>
        <dbReference type="Proteomes" id="UP001359485"/>
    </source>
</evidence>
<feature type="domain" description="FAD dependent oxidoreductase" evidence="2">
    <location>
        <begin position="70"/>
        <end position="427"/>
    </location>
</feature>
<evidence type="ECO:0000259" key="2">
    <source>
        <dbReference type="Pfam" id="PF01266"/>
    </source>
</evidence>
<dbReference type="SUPFAM" id="SSF54373">
    <property type="entry name" value="FAD-linked reductases, C-terminal domain"/>
    <property type="match status" value="1"/>
</dbReference>
<comment type="similarity">
    <text evidence="1">Belongs to the GcvT family.</text>
</comment>
<dbReference type="InterPro" id="IPR029043">
    <property type="entry name" value="GcvT/YgfZ_C"/>
</dbReference>
<evidence type="ECO:0000259" key="5">
    <source>
        <dbReference type="Pfam" id="PF16350"/>
    </source>
</evidence>
<dbReference type="InterPro" id="IPR028896">
    <property type="entry name" value="GcvT/YgfZ/DmdA"/>
</dbReference>
<dbReference type="Gene3D" id="3.50.50.60">
    <property type="entry name" value="FAD/NAD(P)-binding domain"/>
    <property type="match status" value="1"/>
</dbReference>
<dbReference type="SUPFAM" id="SSF51905">
    <property type="entry name" value="FAD/NAD(P)-binding domain"/>
    <property type="match status" value="1"/>
</dbReference>
<feature type="domain" description="Aminomethyltransferase C-terminal" evidence="4">
    <location>
        <begin position="800"/>
        <end position="885"/>
    </location>
</feature>
<dbReference type="PANTHER" id="PTHR43757:SF15">
    <property type="entry name" value="PYRUVATE DEHYDROGENASE PHOSPHATASE REGULATORY SUBUNIT, MITOCHONDRIAL-LIKE"/>
    <property type="match status" value="1"/>
</dbReference>
<dbReference type="Proteomes" id="UP001359485">
    <property type="component" value="Unassembled WGS sequence"/>
</dbReference>
<dbReference type="InterPro" id="IPR013977">
    <property type="entry name" value="GcvT_C"/>
</dbReference>
<dbReference type="Gene3D" id="3.30.9.10">
    <property type="entry name" value="D-Amino Acid Oxidase, subunit A, domain 2"/>
    <property type="match status" value="1"/>
</dbReference>
<dbReference type="InterPro" id="IPR006222">
    <property type="entry name" value="GCVT_N"/>
</dbReference>
<dbReference type="SUPFAM" id="SSF101790">
    <property type="entry name" value="Aminomethyltransferase beta-barrel domain"/>
    <property type="match status" value="1"/>
</dbReference>
<dbReference type="Pfam" id="PF01266">
    <property type="entry name" value="DAO"/>
    <property type="match status" value="1"/>
</dbReference>
<proteinExistence type="inferred from homology"/>
<dbReference type="Pfam" id="PF01571">
    <property type="entry name" value="GCV_T"/>
    <property type="match status" value="1"/>
</dbReference>
<organism evidence="6 7">
    <name type="scientific">Polyplax serrata</name>
    <name type="common">Common mouse louse</name>
    <dbReference type="NCBI Taxonomy" id="468196"/>
    <lineage>
        <taxon>Eukaryota</taxon>
        <taxon>Metazoa</taxon>
        <taxon>Ecdysozoa</taxon>
        <taxon>Arthropoda</taxon>
        <taxon>Hexapoda</taxon>
        <taxon>Insecta</taxon>
        <taxon>Pterygota</taxon>
        <taxon>Neoptera</taxon>
        <taxon>Paraneoptera</taxon>
        <taxon>Psocodea</taxon>
        <taxon>Troctomorpha</taxon>
        <taxon>Phthiraptera</taxon>
        <taxon>Anoplura</taxon>
        <taxon>Polyplacidae</taxon>
        <taxon>Polyplax</taxon>
    </lineage>
</organism>
<evidence type="ECO:0000259" key="3">
    <source>
        <dbReference type="Pfam" id="PF01571"/>
    </source>
</evidence>
<gene>
    <name evidence="6" type="ORF">RUM44_006017</name>
</gene>
<dbReference type="InterPro" id="IPR027266">
    <property type="entry name" value="TrmE/GcvT-like"/>
</dbReference>
<dbReference type="InterPro" id="IPR032503">
    <property type="entry name" value="FAO_M"/>
</dbReference>